<proteinExistence type="predicted"/>
<keyword evidence="1" id="KW-0040">ANK repeat</keyword>
<protein>
    <submittedName>
        <fullName evidence="2">Ankyrin repeat-containing domain</fullName>
    </submittedName>
</protein>
<dbReference type="Gene3D" id="1.25.40.20">
    <property type="entry name" value="Ankyrin repeat-containing domain"/>
    <property type="match status" value="2"/>
</dbReference>
<dbReference type="AlphaFoldDB" id="W6Q5M5"/>
<dbReference type="SUPFAM" id="SSF48403">
    <property type="entry name" value="Ankyrin repeat"/>
    <property type="match status" value="1"/>
</dbReference>
<organism evidence="2 3">
    <name type="scientific">Penicillium roqueforti (strain FM164)</name>
    <dbReference type="NCBI Taxonomy" id="1365484"/>
    <lineage>
        <taxon>Eukaryota</taxon>
        <taxon>Fungi</taxon>
        <taxon>Dikarya</taxon>
        <taxon>Ascomycota</taxon>
        <taxon>Pezizomycotina</taxon>
        <taxon>Eurotiomycetes</taxon>
        <taxon>Eurotiomycetidae</taxon>
        <taxon>Eurotiales</taxon>
        <taxon>Aspergillaceae</taxon>
        <taxon>Penicillium</taxon>
    </lineage>
</organism>
<feature type="repeat" description="ANK" evidence="1">
    <location>
        <begin position="13"/>
        <end position="45"/>
    </location>
</feature>
<sequence length="238" mass="26412">MRSGVDPNIYSLTGGFMLHVAVAANQPRMVTLLLEYGADPSYVHFKYRNAPYDDFMCWTDLALLRAFSGGAKVAGFAYYIQLVGLAGKSCRDTVAHALAGRNDCQFFPKVAPHLTNETITKISIRGETPLHAARKQTAPDIAREFIEADADPKSLDKSIDATLLTGFQNRHFELARLMRNSNAELAPGKYIGGREILVAISAWEVDIVRMLIRRSVRNILRRLCAPFGWKLGGREVAL</sequence>
<evidence type="ECO:0000256" key="1">
    <source>
        <dbReference type="PROSITE-ProRule" id="PRU00023"/>
    </source>
</evidence>
<dbReference type="Proteomes" id="UP000030686">
    <property type="component" value="Unassembled WGS sequence"/>
</dbReference>
<gene>
    <name evidence="2" type="ORF">PROQFM164_S01g003346</name>
</gene>
<dbReference type="EMBL" id="HG792015">
    <property type="protein sequence ID" value="CDM29534.1"/>
    <property type="molecule type" value="Genomic_DNA"/>
</dbReference>
<evidence type="ECO:0000313" key="3">
    <source>
        <dbReference type="Proteomes" id="UP000030686"/>
    </source>
</evidence>
<reference evidence="2" key="1">
    <citation type="journal article" date="2014" name="Nat. Commun.">
        <title>Multiple recent horizontal transfers of a large genomic region in cheese making fungi.</title>
        <authorList>
            <person name="Cheeseman K."/>
            <person name="Ropars J."/>
            <person name="Renault P."/>
            <person name="Dupont J."/>
            <person name="Gouzy J."/>
            <person name="Branca A."/>
            <person name="Abraham A.L."/>
            <person name="Ceppi M."/>
            <person name="Conseiller E."/>
            <person name="Debuchy R."/>
            <person name="Malagnac F."/>
            <person name="Goarin A."/>
            <person name="Silar P."/>
            <person name="Lacoste S."/>
            <person name="Sallet E."/>
            <person name="Bensimon A."/>
            <person name="Giraud T."/>
            <person name="Brygoo Y."/>
        </authorList>
    </citation>
    <scope>NUCLEOTIDE SEQUENCE [LARGE SCALE GENOMIC DNA]</scope>
    <source>
        <strain evidence="2">FM164</strain>
    </source>
</reference>
<dbReference type="STRING" id="1365484.W6Q5M5"/>
<dbReference type="PROSITE" id="PS50297">
    <property type="entry name" value="ANK_REP_REGION"/>
    <property type="match status" value="1"/>
</dbReference>
<dbReference type="InterPro" id="IPR036770">
    <property type="entry name" value="Ankyrin_rpt-contain_sf"/>
</dbReference>
<dbReference type="OrthoDB" id="539213at2759"/>
<feature type="repeat" description="ANK" evidence="1">
    <location>
        <begin position="125"/>
        <end position="157"/>
    </location>
</feature>
<name>W6Q5M5_PENRF</name>
<dbReference type="InterPro" id="IPR002110">
    <property type="entry name" value="Ankyrin_rpt"/>
</dbReference>
<evidence type="ECO:0000313" key="2">
    <source>
        <dbReference type="EMBL" id="CDM29534.1"/>
    </source>
</evidence>
<dbReference type="SMART" id="SM00248">
    <property type="entry name" value="ANK"/>
    <property type="match status" value="2"/>
</dbReference>
<dbReference type="PROSITE" id="PS50088">
    <property type="entry name" value="ANK_REPEAT"/>
    <property type="match status" value="2"/>
</dbReference>
<accession>W6Q5M5</accession>
<keyword evidence="3" id="KW-1185">Reference proteome</keyword>
<dbReference type="Pfam" id="PF00023">
    <property type="entry name" value="Ank"/>
    <property type="match status" value="2"/>
</dbReference>